<keyword evidence="3" id="KW-1185">Reference proteome</keyword>
<dbReference type="PANTHER" id="PTHR39610">
    <property type="entry name" value="BZIP DOMAIN-CONTAINING PROTEIN-RELATED"/>
    <property type="match status" value="1"/>
</dbReference>
<reference evidence="2" key="1">
    <citation type="submission" date="2021-03" db="EMBL/GenBank/DDBJ databases">
        <title>Comparative genomics and phylogenomic investigation of the class Geoglossomycetes provide insights into ecological specialization and systematics.</title>
        <authorList>
            <person name="Melie T."/>
            <person name="Pirro S."/>
            <person name="Miller A.N."/>
            <person name="Quandt A."/>
        </authorList>
    </citation>
    <scope>NUCLEOTIDE SEQUENCE</scope>
    <source>
        <strain evidence="2">GBOQ0MN5Z8</strain>
    </source>
</reference>
<dbReference type="PANTHER" id="PTHR39610:SF1">
    <property type="match status" value="1"/>
</dbReference>
<sequence length="343" mass="36300">MGPPPQPHSPLISSFPTSPLPLTSGSVPTMSGSGYGASAVPGDNSGVGAGPGPLRHPRPLTAADLHLQLEKEQEAVVNRLTRELSMLRAQHSASVVSTTSSSGLPDTADYVSANHHLSGPLHPAPQRRHHRTSSSTSNHSAVAPSLRENAPGWVAAGLSGSAISQGTPGIASHTSVPFFQATTDRAREGRLSRQNSFTSSIISDRRSRTSSPVPGLYGGDHQHYRQHSYSHTHAYIPTPSSAPALYGSDGILSPSAVATSRYEETAHHRAELESVKRENEALRRRIKELERVISARRQSQNGRTRSESVSTTASAGGVVRPGEGDEEVVRVGESARSVLDGEP</sequence>
<feature type="region of interest" description="Disordered" evidence="1">
    <location>
        <begin position="1"/>
        <end position="59"/>
    </location>
</feature>
<feature type="region of interest" description="Disordered" evidence="1">
    <location>
        <begin position="186"/>
        <end position="212"/>
    </location>
</feature>
<feature type="compositionally biased region" description="Low complexity" evidence="1">
    <location>
        <begin position="93"/>
        <end position="102"/>
    </location>
</feature>
<name>A0A9P8KZW4_9PEZI</name>
<accession>A0A9P8KZW4</accession>
<dbReference type="Proteomes" id="UP000698800">
    <property type="component" value="Unassembled WGS sequence"/>
</dbReference>
<evidence type="ECO:0000313" key="3">
    <source>
        <dbReference type="Proteomes" id="UP000698800"/>
    </source>
</evidence>
<organism evidence="2 3">
    <name type="scientific">Glutinoglossum americanum</name>
    <dbReference type="NCBI Taxonomy" id="1670608"/>
    <lineage>
        <taxon>Eukaryota</taxon>
        <taxon>Fungi</taxon>
        <taxon>Dikarya</taxon>
        <taxon>Ascomycota</taxon>
        <taxon>Pezizomycotina</taxon>
        <taxon>Geoglossomycetes</taxon>
        <taxon>Geoglossales</taxon>
        <taxon>Geoglossaceae</taxon>
        <taxon>Glutinoglossum</taxon>
    </lineage>
</organism>
<proteinExistence type="predicted"/>
<evidence type="ECO:0000313" key="2">
    <source>
        <dbReference type="EMBL" id="KAH0536197.1"/>
    </source>
</evidence>
<feature type="compositionally biased region" description="Low complexity" evidence="1">
    <location>
        <begin position="9"/>
        <end position="29"/>
    </location>
</feature>
<feature type="region of interest" description="Disordered" evidence="1">
    <location>
        <begin position="295"/>
        <end position="343"/>
    </location>
</feature>
<dbReference type="AlphaFoldDB" id="A0A9P8KZW4"/>
<protein>
    <submittedName>
        <fullName evidence="2">Uncharacterized protein</fullName>
    </submittedName>
</protein>
<evidence type="ECO:0000256" key="1">
    <source>
        <dbReference type="SAM" id="MobiDB-lite"/>
    </source>
</evidence>
<feature type="region of interest" description="Disordered" evidence="1">
    <location>
        <begin position="93"/>
        <end position="143"/>
    </location>
</feature>
<dbReference type="OrthoDB" id="5401654at2759"/>
<comment type="caution">
    <text evidence="2">The sequence shown here is derived from an EMBL/GenBank/DDBJ whole genome shotgun (WGS) entry which is preliminary data.</text>
</comment>
<gene>
    <name evidence="2" type="ORF">FGG08_006905</name>
</gene>
<dbReference type="EMBL" id="JAGHQL010000226">
    <property type="protein sequence ID" value="KAH0536197.1"/>
    <property type="molecule type" value="Genomic_DNA"/>
</dbReference>
<feature type="compositionally biased region" description="Polar residues" evidence="1">
    <location>
        <begin position="296"/>
        <end position="314"/>
    </location>
</feature>